<dbReference type="Proteomes" id="UP000316270">
    <property type="component" value="Chromosome 13"/>
</dbReference>
<dbReference type="Pfam" id="PF01699">
    <property type="entry name" value="Na_Ca_ex"/>
    <property type="match status" value="2"/>
</dbReference>
<feature type="compositionally biased region" description="Polar residues" evidence="8">
    <location>
        <begin position="506"/>
        <end position="518"/>
    </location>
</feature>
<feature type="transmembrane region" description="Helical" evidence="9">
    <location>
        <begin position="708"/>
        <end position="733"/>
    </location>
</feature>
<comment type="subcellular location">
    <subcellularLocation>
        <location evidence="1">Endomembrane system</location>
        <topology evidence="1">Multi-pass membrane protein</topology>
    </subcellularLocation>
</comment>
<feature type="compositionally biased region" description="Polar residues" evidence="8">
    <location>
        <begin position="37"/>
        <end position="58"/>
    </location>
</feature>
<feature type="transmembrane region" description="Helical" evidence="9">
    <location>
        <begin position="643"/>
        <end position="663"/>
    </location>
</feature>
<comment type="similarity">
    <text evidence="2">Belongs to the Ca(2+):cation antiporter (CaCA) (TC 2.A.19) family.</text>
</comment>
<dbReference type="OrthoDB" id="1699231at2759"/>
<evidence type="ECO:0000256" key="8">
    <source>
        <dbReference type="SAM" id="MobiDB-lite"/>
    </source>
</evidence>
<feature type="transmembrane region" description="Helical" evidence="9">
    <location>
        <begin position="769"/>
        <end position="789"/>
    </location>
</feature>
<feature type="compositionally biased region" description="Polar residues" evidence="8">
    <location>
        <begin position="400"/>
        <end position="417"/>
    </location>
</feature>
<dbReference type="GO" id="GO:0000329">
    <property type="term" value="C:fungal-type vacuole membrane"/>
    <property type="evidence" value="ECO:0007669"/>
    <property type="project" value="TreeGrafter"/>
</dbReference>
<feature type="compositionally biased region" description="Polar residues" evidence="8">
    <location>
        <begin position="577"/>
        <end position="589"/>
    </location>
</feature>
<feature type="compositionally biased region" description="Basic residues" evidence="8">
    <location>
        <begin position="472"/>
        <end position="492"/>
    </location>
</feature>
<dbReference type="PANTHER" id="PTHR31503:SF18">
    <property type="entry name" value="CA(2+)_H(+) EXCHANGER, PUTATIVE (EUROFUNG)-RELATED"/>
    <property type="match status" value="1"/>
</dbReference>
<dbReference type="FunFam" id="1.20.1420.30:FF:000011">
    <property type="entry name" value="Vacuolar calcium ion transporter"/>
    <property type="match status" value="1"/>
</dbReference>
<protein>
    <recommendedName>
        <fullName evidence="10">Sodium/calcium exchanger membrane region domain-containing protein</fullName>
    </recommendedName>
</protein>
<keyword evidence="7 9" id="KW-0472">Membrane</keyword>
<evidence type="ECO:0000256" key="2">
    <source>
        <dbReference type="ARBA" id="ARBA00008170"/>
    </source>
</evidence>
<dbReference type="GO" id="GO:0006874">
    <property type="term" value="P:intracellular calcium ion homeostasis"/>
    <property type="evidence" value="ECO:0007669"/>
    <property type="project" value="TreeGrafter"/>
</dbReference>
<dbReference type="PANTHER" id="PTHR31503">
    <property type="entry name" value="VACUOLAR CALCIUM ION TRANSPORTER"/>
    <property type="match status" value="1"/>
</dbReference>
<keyword evidence="12" id="KW-1185">Reference proteome</keyword>
<evidence type="ECO:0000256" key="6">
    <source>
        <dbReference type="ARBA" id="ARBA00023065"/>
    </source>
</evidence>
<feature type="transmembrane region" description="Helical" evidence="9">
    <location>
        <begin position="311"/>
        <end position="329"/>
    </location>
</feature>
<feature type="domain" description="Sodium/calcium exchanger membrane region" evidence="10">
    <location>
        <begin position="227"/>
        <end position="331"/>
    </location>
</feature>
<feature type="transmembrane region" description="Helical" evidence="9">
    <location>
        <begin position="241"/>
        <end position="264"/>
    </location>
</feature>
<feature type="region of interest" description="Disordered" evidence="8">
    <location>
        <begin position="566"/>
        <end position="637"/>
    </location>
</feature>
<keyword evidence="4 9" id="KW-0812">Transmembrane</keyword>
<evidence type="ECO:0000256" key="3">
    <source>
        <dbReference type="ARBA" id="ARBA00022448"/>
    </source>
</evidence>
<feature type="compositionally biased region" description="Acidic residues" evidence="8">
    <location>
        <begin position="626"/>
        <end position="636"/>
    </location>
</feature>
<evidence type="ECO:0000256" key="4">
    <source>
        <dbReference type="ARBA" id="ARBA00022692"/>
    </source>
</evidence>
<feature type="region of interest" description="Disordered" evidence="8">
    <location>
        <begin position="1"/>
        <end position="109"/>
    </location>
</feature>
<dbReference type="STRING" id="50376.A0A517LIM9"/>
<evidence type="ECO:0000259" key="10">
    <source>
        <dbReference type="Pfam" id="PF01699"/>
    </source>
</evidence>
<keyword evidence="3" id="KW-0813">Transport</keyword>
<sequence>MGKTSNSSETKKNRFGWVKSFTTRDSTTRDPVLPLNDHNNGATTTDTPHFSHTSSQDADTLESIKAADNTSAARPQAAPPPDDTQVAREKPTTIDGSAEHTPKTPLSQRAKAGTIRFVSHTKGAIFHSWINVLLVFVPLGIAVKVAGLNPSIVFAMNAVAVIPLAGLLAHATESVAGRLGDTLGALLNVSFGNAVELIIFMYVKPLRPQAECVLKSRASSSPKLPFIALVKNEIRIVQASLLGSILANLLLILGMAFAAGGLRYREQIYNSTVTQMSAVMLSLSVMSLLLPTAFHASFANLDTADRNTIKISRGTSVILLLVYILYLLFQLKSHAYLYTSMPQEKIDEESHPGILHDLMDTSSSSSSSDSSSTDSDTTSGSVNTAKKIRRYFKKGRRKSSASSVDTPSLPSHVSSPTVDPAQSYFDTTPRRPSVALPDIVSGDEGDNEAGMPVGRDFGNTMTGQTSPSESKPKKKTRKEKHKEKRLGQKAKRPGAGEISEKEHIQAESSKANAESPSRTVGFVEDISDQTAPTTTPKGTPLPPMKHFPRPALPKLLSQNVFVDPQPKYNDLAPARSRPQTTGLRRTNSLPDRISEAGRQTPGGTRAWPPRPGLIADPKPKRQVADAADDAEEDEVPPEMSRTAAVMMLLISTGLVAVCAEFLVDAIPGMVENSSVSQAFIGLIILPIVGNAAEHVTAVTVAAKNKMDLAIGVAVGSSIQIALFITPVVVILGWCMDKGMSLYFNLFETVSLFVAVFVVNFLVLDGRSNYLEGVLLIASYIIIAVCAFFYPSEANQSSIGGAENADVTQSAMVVGRALTNLAGHF</sequence>
<dbReference type="GO" id="GO:0015369">
    <property type="term" value="F:calcium:proton antiporter activity"/>
    <property type="evidence" value="ECO:0007669"/>
    <property type="project" value="TreeGrafter"/>
</dbReference>
<feature type="transmembrane region" description="Helical" evidence="9">
    <location>
        <begin position="675"/>
        <end position="696"/>
    </location>
</feature>
<evidence type="ECO:0000313" key="11">
    <source>
        <dbReference type="EMBL" id="QDS75426.1"/>
    </source>
</evidence>
<dbReference type="AlphaFoldDB" id="A0A517LIM9"/>
<feature type="compositionally biased region" description="Basic and acidic residues" evidence="8">
    <location>
        <begin position="85"/>
        <end position="102"/>
    </location>
</feature>
<dbReference type="InterPro" id="IPR044880">
    <property type="entry name" value="NCX_ion-bd_dom_sf"/>
</dbReference>
<dbReference type="GO" id="GO:0012505">
    <property type="term" value="C:endomembrane system"/>
    <property type="evidence" value="ECO:0007669"/>
    <property type="project" value="UniProtKB-SubCell"/>
</dbReference>
<name>A0A517LIM9_9PEZI</name>
<dbReference type="InterPro" id="IPR004837">
    <property type="entry name" value="NaCa_Exmemb"/>
</dbReference>
<feature type="transmembrane region" description="Helical" evidence="9">
    <location>
        <begin position="152"/>
        <end position="171"/>
    </location>
</feature>
<organism evidence="11 12">
    <name type="scientific">Venturia effusa</name>
    <dbReference type="NCBI Taxonomy" id="50376"/>
    <lineage>
        <taxon>Eukaryota</taxon>
        <taxon>Fungi</taxon>
        <taxon>Dikarya</taxon>
        <taxon>Ascomycota</taxon>
        <taxon>Pezizomycotina</taxon>
        <taxon>Dothideomycetes</taxon>
        <taxon>Pleosporomycetidae</taxon>
        <taxon>Venturiales</taxon>
        <taxon>Venturiaceae</taxon>
        <taxon>Venturia</taxon>
    </lineage>
</organism>
<keyword evidence="5 9" id="KW-1133">Transmembrane helix</keyword>
<proteinExistence type="inferred from homology"/>
<feature type="transmembrane region" description="Helical" evidence="9">
    <location>
        <begin position="276"/>
        <end position="299"/>
    </location>
</feature>
<feature type="domain" description="Sodium/calcium exchanger membrane region" evidence="10">
    <location>
        <begin position="645"/>
        <end position="787"/>
    </location>
</feature>
<feature type="transmembrane region" description="Helical" evidence="9">
    <location>
        <begin position="183"/>
        <end position="203"/>
    </location>
</feature>
<dbReference type="InterPro" id="IPR004713">
    <property type="entry name" value="CaH_exchang"/>
</dbReference>
<evidence type="ECO:0000256" key="7">
    <source>
        <dbReference type="ARBA" id="ARBA00023136"/>
    </source>
</evidence>
<evidence type="ECO:0000256" key="1">
    <source>
        <dbReference type="ARBA" id="ARBA00004127"/>
    </source>
</evidence>
<gene>
    <name evidence="11" type="ORF">FKW77_003698</name>
</gene>
<reference evidence="11 12" key="1">
    <citation type="submission" date="2019-07" db="EMBL/GenBank/DDBJ databases">
        <title>Finished genome of Venturia effusa.</title>
        <authorList>
            <person name="Young C.A."/>
            <person name="Cox M.P."/>
            <person name="Ganley A.R.D."/>
            <person name="David W.J."/>
        </authorList>
    </citation>
    <scope>NUCLEOTIDE SEQUENCE [LARGE SCALE GENOMIC DNA]</scope>
    <source>
        <strain evidence="12">albino</strain>
    </source>
</reference>
<feature type="transmembrane region" description="Helical" evidence="9">
    <location>
        <begin position="739"/>
        <end position="762"/>
    </location>
</feature>
<feature type="compositionally biased region" description="Low complexity" evidence="8">
    <location>
        <begin position="360"/>
        <end position="379"/>
    </location>
</feature>
<evidence type="ECO:0000256" key="5">
    <source>
        <dbReference type="ARBA" id="ARBA00022989"/>
    </source>
</evidence>
<dbReference type="FunFam" id="1.20.1420.30:FF:000016">
    <property type="entry name" value="Membrane bound cation transporter"/>
    <property type="match status" value="1"/>
</dbReference>
<accession>A0A517LIM9</accession>
<evidence type="ECO:0000256" key="9">
    <source>
        <dbReference type="SAM" id="Phobius"/>
    </source>
</evidence>
<dbReference type="EMBL" id="CP042197">
    <property type="protein sequence ID" value="QDS75426.1"/>
    <property type="molecule type" value="Genomic_DNA"/>
</dbReference>
<feature type="compositionally biased region" description="Basic residues" evidence="8">
    <location>
        <begin position="386"/>
        <end position="399"/>
    </location>
</feature>
<feature type="region of interest" description="Disordered" evidence="8">
    <location>
        <begin position="354"/>
        <end position="543"/>
    </location>
</feature>
<keyword evidence="6" id="KW-0406">Ion transport</keyword>
<dbReference type="Gene3D" id="1.20.1420.30">
    <property type="entry name" value="NCX, central ion-binding region"/>
    <property type="match status" value="2"/>
</dbReference>
<evidence type="ECO:0000313" key="12">
    <source>
        <dbReference type="Proteomes" id="UP000316270"/>
    </source>
</evidence>
<feature type="transmembrane region" description="Helical" evidence="9">
    <location>
        <begin position="124"/>
        <end position="146"/>
    </location>
</feature>